<dbReference type="STRING" id="159087.Daro_2557"/>
<dbReference type="KEGG" id="dar:Daro_2557"/>
<reference evidence="1" key="1">
    <citation type="submission" date="2005-08" db="EMBL/GenBank/DDBJ databases">
        <title>Complete sequence of Dechloromonas aromatica RCB.</title>
        <authorList>
            <person name="Salinero K.K."/>
            <person name="Copeland A."/>
            <person name="Lucas S."/>
            <person name="Lapidus A."/>
            <person name="Barry K."/>
            <person name="Detter J.C."/>
            <person name="Glavina T."/>
            <person name="Hammon N."/>
            <person name="Israni S."/>
            <person name="Pitluck S."/>
            <person name="Di Bartolo G."/>
            <person name="Trong S."/>
            <person name="Schmutz J."/>
            <person name="Larimer F."/>
            <person name="Land M."/>
            <person name="Ivanova N."/>
            <person name="Richardson P."/>
        </authorList>
    </citation>
    <scope>NUCLEOTIDE SEQUENCE</scope>
    <source>
        <strain evidence="1">RCB</strain>
    </source>
</reference>
<dbReference type="eggNOG" id="ENOG5031BUR">
    <property type="taxonomic scope" value="Bacteria"/>
</dbReference>
<dbReference type="EMBL" id="CP000089">
    <property type="protein sequence ID" value="AAZ47290.1"/>
    <property type="molecule type" value="Genomic_DNA"/>
</dbReference>
<accession>Q47CZ1</accession>
<dbReference type="AlphaFoldDB" id="Q47CZ1"/>
<organism evidence="1">
    <name type="scientific">Dechloromonas aromatica (strain RCB)</name>
    <dbReference type="NCBI Taxonomy" id="159087"/>
    <lineage>
        <taxon>Bacteria</taxon>
        <taxon>Pseudomonadati</taxon>
        <taxon>Pseudomonadota</taxon>
        <taxon>Betaproteobacteria</taxon>
        <taxon>Rhodocyclales</taxon>
        <taxon>Azonexaceae</taxon>
        <taxon>Dechloromonas</taxon>
    </lineage>
</organism>
<protein>
    <submittedName>
        <fullName evidence="1">Uncharacterized protein</fullName>
    </submittedName>
</protein>
<name>Q47CZ1_DECAR</name>
<dbReference type="OrthoDB" id="6892979at2"/>
<dbReference type="HOGENOM" id="CLU_2166837_0_0_4"/>
<proteinExistence type="predicted"/>
<sequence length="110" mass="12588">MSRHHIRLMHEGRAVLVVAGYDRPLGELFLQVFRCRENLFAGEDEIVYDSLHEPGLDWTNIDTLTEKLGNLEICVPNEMIEAVYLDQRFNAGNIVVGHHVDQTADEKRAD</sequence>
<evidence type="ECO:0000313" key="1">
    <source>
        <dbReference type="EMBL" id="AAZ47290.1"/>
    </source>
</evidence>
<gene>
    <name evidence="1" type="ordered locus">Daro_2557</name>
</gene>